<gene>
    <name evidence="1" type="ORF">K443DRAFT_683726</name>
</gene>
<keyword evidence="2" id="KW-1185">Reference proteome</keyword>
<protein>
    <submittedName>
        <fullName evidence="1">Uncharacterized protein</fullName>
    </submittedName>
</protein>
<name>A0A0C9WJC6_9AGAR</name>
<organism evidence="1 2">
    <name type="scientific">Laccaria amethystina LaAM-08-1</name>
    <dbReference type="NCBI Taxonomy" id="1095629"/>
    <lineage>
        <taxon>Eukaryota</taxon>
        <taxon>Fungi</taxon>
        <taxon>Dikarya</taxon>
        <taxon>Basidiomycota</taxon>
        <taxon>Agaricomycotina</taxon>
        <taxon>Agaricomycetes</taxon>
        <taxon>Agaricomycetidae</taxon>
        <taxon>Agaricales</taxon>
        <taxon>Agaricineae</taxon>
        <taxon>Hydnangiaceae</taxon>
        <taxon>Laccaria</taxon>
    </lineage>
</organism>
<dbReference type="Proteomes" id="UP000054477">
    <property type="component" value="Unassembled WGS sequence"/>
</dbReference>
<evidence type="ECO:0000313" key="2">
    <source>
        <dbReference type="Proteomes" id="UP000054477"/>
    </source>
</evidence>
<proteinExistence type="predicted"/>
<dbReference type="AlphaFoldDB" id="A0A0C9WJC6"/>
<sequence length="83" mass="9429">MKEGTYRKPQRQDGRICSHNCYKPTPSPFVVDLSFHWKDGWCGDRVSKSSADQNYGDETFAGNEDTDMALLAEGDKCYDRKSS</sequence>
<dbReference type="EMBL" id="KN838792">
    <property type="protein sequence ID" value="KIJ94459.1"/>
    <property type="molecule type" value="Genomic_DNA"/>
</dbReference>
<accession>A0A0C9WJC6</accession>
<evidence type="ECO:0000313" key="1">
    <source>
        <dbReference type="EMBL" id="KIJ94459.1"/>
    </source>
</evidence>
<reference evidence="1 2" key="1">
    <citation type="submission" date="2014-04" db="EMBL/GenBank/DDBJ databases">
        <authorList>
            <consortium name="DOE Joint Genome Institute"/>
            <person name="Kuo A."/>
            <person name="Kohler A."/>
            <person name="Nagy L.G."/>
            <person name="Floudas D."/>
            <person name="Copeland A."/>
            <person name="Barry K.W."/>
            <person name="Cichocki N."/>
            <person name="Veneault-Fourrey C."/>
            <person name="LaButti K."/>
            <person name="Lindquist E.A."/>
            <person name="Lipzen A."/>
            <person name="Lundell T."/>
            <person name="Morin E."/>
            <person name="Murat C."/>
            <person name="Sun H."/>
            <person name="Tunlid A."/>
            <person name="Henrissat B."/>
            <person name="Grigoriev I.V."/>
            <person name="Hibbett D.S."/>
            <person name="Martin F."/>
            <person name="Nordberg H.P."/>
            <person name="Cantor M.N."/>
            <person name="Hua S.X."/>
        </authorList>
    </citation>
    <scope>NUCLEOTIDE SEQUENCE [LARGE SCALE GENOMIC DNA]</scope>
    <source>
        <strain evidence="1 2">LaAM-08-1</strain>
    </source>
</reference>
<reference evidence="2" key="2">
    <citation type="submission" date="2015-01" db="EMBL/GenBank/DDBJ databases">
        <title>Evolutionary Origins and Diversification of the Mycorrhizal Mutualists.</title>
        <authorList>
            <consortium name="DOE Joint Genome Institute"/>
            <consortium name="Mycorrhizal Genomics Consortium"/>
            <person name="Kohler A."/>
            <person name="Kuo A."/>
            <person name="Nagy L.G."/>
            <person name="Floudas D."/>
            <person name="Copeland A."/>
            <person name="Barry K.W."/>
            <person name="Cichocki N."/>
            <person name="Veneault-Fourrey C."/>
            <person name="LaButti K."/>
            <person name="Lindquist E.A."/>
            <person name="Lipzen A."/>
            <person name="Lundell T."/>
            <person name="Morin E."/>
            <person name="Murat C."/>
            <person name="Riley R."/>
            <person name="Ohm R."/>
            <person name="Sun H."/>
            <person name="Tunlid A."/>
            <person name="Henrissat B."/>
            <person name="Grigoriev I.V."/>
            <person name="Hibbett D.S."/>
            <person name="Martin F."/>
        </authorList>
    </citation>
    <scope>NUCLEOTIDE SEQUENCE [LARGE SCALE GENOMIC DNA]</scope>
    <source>
        <strain evidence="2">LaAM-08-1</strain>
    </source>
</reference>
<dbReference type="HOGENOM" id="CLU_2542915_0_0_1"/>